<dbReference type="Proteomes" id="UP000710849">
    <property type="component" value="Unassembled WGS sequence"/>
</dbReference>
<dbReference type="RefSeq" id="XP_038729066.1">
    <property type="nucleotide sequence ID" value="XM_038879955.1"/>
</dbReference>
<keyword evidence="3" id="KW-1185">Reference proteome</keyword>
<dbReference type="EMBL" id="RCSW01000022">
    <property type="protein sequence ID" value="KAF7929843.1"/>
    <property type="molecule type" value="Genomic_DNA"/>
</dbReference>
<dbReference type="GeneID" id="62153028"/>
<feature type="compositionally biased region" description="Basic residues" evidence="1">
    <location>
        <begin position="105"/>
        <end position="118"/>
    </location>
</feature>
<protein>
    <submittedName>
        <fullName evidence="2">Uncharacterized protein</fullName>
    </submittedName>
</protein>
<sequence length="129" mass="14801">MNSSIQSTGIEDEKLHRNENQYFVAVSSTLLSSPLLSSPAYSLVVLEDGDYGYVLQSTDYSINPIPSLPFRHPTWNFVIRSPSPKGGFVCFHKGRFSSDSERKETMKKKRKEKKRKEKKRDVRAVRCQT</sequence>
<dbReference type="AlphaFoldDB" id="A0A9P5I6I3"/>
<accession>A0A9P5I6I3</accession>
<proteinExistence type="predicted"/>
<evidence type="ECO:0000256" key="1">
    <source>
        <dbReference type="SAM" id="MobiDB-lite"/>
    </source>
</evidence>
<feature type="region of interest" description="Disordered" evidence="1">
    <location>
        <begin position="97"/>
        <end position="129"/>
    </location>
</feature>
<feature type="compositionally biased region" description="Basic and acidic residues" evidence="1">
    <location>
        <begin position="119"/>
        <end position="129"/>
    </location>
</feature>
<organism evidence="2 3">
    <name type="scientific">Botrytis byssoidea</name>
    <dbReference type="NCBI Taxonomy" id="139641"/>
    <lineage>
        <taxon>Eukaryota</taxon>
        <taxon>Fungi</taxon>
        <taxon>Dikarya</taxon>
        <taxon>Ascomycota</taxon>
        <taxon>Pezizomycotina</taxon>
        <taxon>Leotiomycetes</taxon>
        <taxon>Helotiales</taxon>
        <taxon>Sclerotiniaceae</taxon>
        <taxon>Botrytis</taxon>
    </lineage>
</organism>
<evidence type="ECO:0000313" key="2">
    <source>
        <dbReference type="EMBL" id="KAF7929843.1"/>
    </source>
</evidence>
<name>A0A9P5I6I3_9HELO</name>
<comment type="caution">
    <text evidence="2">The sequence shown here is derived from an EMBL/GenBank/DDBJ whole genome shotgun (WGS) entry which is preliminary data.</text>
</comment>
<evidence type="ECO:0000313" key="3">
    <source>
        <dbReference type="Proteomes" id="UP000710849"/>
    </source>
</evidence>
<gene>
    <name evidence="2" type="ORF">EAE97_009440</name>
</gene>
<reference evidence="2 3" key="1">
    <citation type="journal article" date="2020" name="Genome Biol. Evol.">
        <title>Comparative genomics of Sclerotiniaceae.</title>
        <authorList>
            <person name="Valero Jimenez C.A."/>
            <person name="Steentjes M."/>
            <person name="Scholten O.E."/>
            <person name="Van Kan J.A.L."/>
        </authorList>
    </citation>
    <scope>NUCLEOTIDE SEQUENCE [LARGE SCALE GENOMIC DNA]</scope>
    <source>
        <strain evidence="2 3">MUCL 94</strain>
    </source>
</reference>